<dbReference type="AlphaFoldDB" id="A0AAV7SEI7"/>
<dbReference type="Proteomes" id="UP001066276">
    <property type="component" value="Chromosome 4_2"/>
</dbReference>
<gene>
    <name evidence="1" type="ORF">NDU88_002749</name>
</gene>
<reference evidence="1" key="1">
    <citation type="journal article" date="2022" name="bioRxiv">
        <title>Sequencing and chromosome-scale assembly of the giantPleurodeles waltlgenome.</title>
        <authorList>
            <person name="Brown T."/>
            <person name="Elewa A."/>
            <person name="Iarovenko S."/>
            <person name="Subramanian E."/>
            <person name="Araus A.J."/>
            <person name="Petzold A."/>
            <person name="Susuki M."/>
            <person name="Suzuki K.-i.T."/>
            <person name="Hayashi T."/>
            <person name="Toyoda A."/>
            <person name="Oliveira C."/>
            <person name="Osipova E."/>
            <person name="Leigh N.D."/>
            <person name="Simon A."/>
            <person name="Yun M.H."/>
        </authorList>
    </citation>
    <scope>NUCLEOTIDE SEQUENCE</scope>
    <source>
        <strain evidence="1">20211129_DDA</strain>
        <tissue evidence="1">Liver</tissue>
    </source>
</reference>
<sequence>MVPISNGSDKLNMMGWNAARIAIMLQELTELQPLLIERSRETEELVNIIADETLEVELVKRVVEADEAPANKAAQEAKTIKVC</sequence>
<proteinExistence type="predicted"/>
<name>A0AAV7SEI7_PLEWA</name>
<protein>
    <submittedName>
        <fullName evidence="1">Uncharacterized protein</fullName>
    </submittedName>
</protein>
<accession>A0AAV7SEI7</accession>
<dbReference type="EMBL" id="JANPWB010000008">
    <property type="protein sequence ID" value="KAJ1162281.1"/>
    <property type="molecule type" value="Genomic_DNA"/>
</dbReference>
<comment type="caution">
    <text evidence="1">The sequence shown here is derived from an EMBL/GenBank/DDBJ whole genome shotgun (WGS) entry which is preliminary data.</text>
</comment>
<evidence type="ECO:0000313" key="1">
    <source>
        <dbReference type="EMBL" id="KAJ1162281.1"/>
    </source>
</evidence>
<dbReference type="Gene3D" id="1.10.287.2610">
    <property type="match status" value="1"/>
</dbReference>
<keyword evidence="2" id="KW-1185">Reference proteome</keyword>
<organism evidence="1 2">
    <name type="scientific">Pleurodeles waltl</name>
    <name type="common">Iberian ribbed newt</name>
    <dbReference type="NCBI Taxonomy" id="8319"/>
    <lineage>
        <taxon>Eukaryota</taxon>
        <taxon>Metazoa</taxon>
        <taxon>Chordata</taxon>
        <taxon>Craniata</taxon>
        <taxon>Vertebrata</taxon>
        <taxon>Euteleostomi</taxon>
        <taxon>Amphibia</taxon>
        <taxon>Batrachia</taxon>
        <taxon>Caudata</taxon>
        <taxon>Salamandroidea</taxon>
        <taxon>Salamandridae</taxon>
        <taxon>Pleurodelinae</taxon>
        <taxon>Pleurodeles</taxon>
    </lineage>
</organism>
<evidence type="ECO:0000313" key="2">
    <source>
        <dbReference type="Proteomes" id="UP001066276"/>
    </source>
</evidence>